<dbReference type="Proteomes" id="UP000182312">
    <property type="component" value="Unassembled WGS sequence"/>
</dbReference>
<dbReference type="RefSeq" id="WP_269429318.1">
    <property type="nucleotide sequence ID" value="NZ_FOJO01000023.1"/>
</dbReference>
<sequence length="289" mass="31321">MVLLVASGIYLWWARGKGLGTTTIKARRGRPWWRDLHAVTGIYTGVFIVFLALTGLPWSAVWGSKFYDYANSLGLGMPEGFWSGLPMSTVPLSEATDRAPWIIEKQPVPLSGTASGIPLTLDQVVATVEGLGIVLGYAVSMPKGAEGVFTASVYPNDITYERVIHLHQYSGAVLYDAGLSDLGTLGRWAEWGISVHMGQEWGLANQIVLLLACFAMVALCLSGATMWWKRRPSGILGVPQVPTDWRIPRTLLLMAAAAGVFFLLVGLSILVLATVESVVYVTARQKKLA</sequence>
<dbReference type="EMBL" id="FOJO01000023">
    <property type="protein sequence ID" value="SFA59185.1"/>
    <property type="molecule type" value="Genomic_DNA"/>
</dbReference>
<dbReference type="Pfam" id="PF03929">
    <property type="entry name" value="PepSY_TM"/>
    <property type="match status" value="1"/>
</dbReference>
<proteinExistence type="predicted"/>
<name>A0A1I0U589_9RHOB</name>
<reference evidence="2 3" key="1">
    <citation type="submission" date="2016-10" db="EMBL/GenBank/DDBJ databases">
        <authorList>
            <person name="de Groot N.N."/>
        </authorList>
    </citation>
    <scope>NUCLEOTIDE SEQUENCE [LARGE SCALE GENOMIC DNA]</scope>
    <source>
        <strain evidence="2 3">CGMCC 1.6117</strain>
    </source>
</reference>
<keyword evidence="1" id="KW-0472">Membrane</keyword>
<accession>A0A1I0U589</accession>
<keyword evidence="1" id="KW-0812">Transmembrane</keyword>
<dbReference type="AlphaFoldDB" id="A0A1I0U589"/>
<evidence type="ECO:0000313" key="3">
    <source>
        <dbReference type="Proteomes" id="UP000182312"/>
    </source>
</evidence>
<dbReference type="InterPro" id="IPR005625">
    <property type="entry name" value="PepSY-ass_TM"/>
</dbReference>
<evidence type="ECO:0000256" key="1">
    <source>
        <dbReference type="SAM" id="Phobius"/>
    </source>
</evidence>
<organism evidence="2 3">
    <name type="scientific">Paracoccus halophilus</name>
    <dbReference type="NCBI Taxonomy" id="376733"/>
    <lineage>
        <taxon>Bacteria</taxon>
        <taxon>Pseudomonadati</taxon>
        <taxon>Pseudomonadota</taxon>
        <taxon>Alphaproteobacteria</taxon>
        <taxon>Rhodobacterales</taxon>
        <taxon>Paracoccaceae</taxon>
        <taxon>Paracoccus</taxon>
    </lineage>
</organism>
<dbReference type="PANTHER" id="PTHR34219:SF1">
    <property type="entry name" value="PEPSY DOMAIN-CONTAINING PROTEIN"/>
    <property type="match status" value="1"/>
</dbReference>
<evidence type="ECO:0000313" key="2">
    <source>
        <dbReference type="EMBL" id="SFA59185.1"/>
    </source>
</evidence>
<keyword evidence="1" id="KW-1133">Transmembrane helix</keyword>
<gene>
    <name evidence="2" type="ORF">SAMN04487972_12334</name>
</gene>
<feature type="transmembrane region" description="Helical" evidence="1">
    <location>
        <begin position="251"/>
        <end position="281"/>
    </location>
</feature>
<feature type="transmembrane region" description="Helical" evidence="1">
    <location>
        <begin position="207"/>
        <end position="228"/>
    </location>
</feature>
<feature type="transmembrane region" description="Helical" evidence="1">
    <location>
        <begin position="42"/>
        <end position="62"/>
    </location>
</feature>
<dbReference type="PANTHER" id="PTHR34219">
    <property type="entry name" value="IRON-REGULATED INNER MEMBRANE PROTEIN-RELATED"/>
    <property type="match status" value="1"/>
</dbReference>
<protein>
    <submittedName>
        <fullName evidence="2">PepSY-associated TM region</fullName>
    </submittedName>
</protein>